<dbReference type="PANTHER" id="PTHR42781:SF4">
    <property type="entry name" value="SPERMIDINE_PUTRESCINE IMPORT ATP-BINDING PROTEIN POTA"/>
    <property type="match status" value="1"/>
</dbReference>
<evidence type="ECO:0000259" key="4">
    <source>
        <dbReference type="PROSITE" id="PS50893"/>
    </source>
</evidence>
<dbReference type="SUPFAM" id="SSF52540">
    <property type="entry name" value="P-loop containing nucleoside triphosphate hydrolases"/>
    <property type="match status" value="1"/>
</dbReference>
<keyword evidence="3 5" id="KW-0067">ATP-binding</keyword>
<dbReference type="RefSeq" id="WP_306100681.1">
    <property type="nucleotide sequence ID" value="NZ_CP162601.1"/>
</dbReference>
<evidence type="ECO:0000256" key="1">
    <source>
        <dbReference type="ARBA" id="ARBA00022448"/>
    </source>
</evidence>
<gene>
    <name evidence="5" type="ORF">AB0763_10780</name>
</gene>
<organism evidence="5">
    <name type="scientific">Vibrio sp. HB236076</name>
    <dbReference type="NCBI Taxonomy" id="3232307"/>
    <lineage>
        <taxon>Bacteria</taxon>
        <taxon>Pseudomonadati</taxon>
        <taxon>Pseudomonadota</taxon>
        <taxon>Gammaproteobacteria</taxon>
        <taxon>Vibrionales</taxon>
        <taxon>Vibrionaceae</taxon>
        <taxon>Vibrio</taxon>
    </lineage>
</organism>
<dbReference type="Pfam" id="PF00005">
    <property type="entry name" value="ABC_tran"/>
    <property type="match status" value="1"/>
</dbReference>
<reference evidence="5" key="1">
    <citation type="submission" date="2024-07" db="EMBL/GenBank/DDBJ databases">
        <title>Genome Analysis of a Potential Novel Vibrio Species Secreting pH- and Thermo-stable Alginate Lyase and its Application in Producing Alginate Oligosaccharides.</title>
        <authorList>
            <person name="Huang H."/>
            <person name="Bao K."/>
        </authorList>
    </citation>
    <scope>NUCLEOTIDE SEQUENCE</scope>
    <source>
        <strain evidence="5">HB236076</strain>
    </source>
</reference>
<dbReference type="PROSITE" id="PS00211">
    <property type="entry name" value="ABC_TRANSPORTER_1"/>
    <property type="match status" value="1"/>
</dbReference>
<keyword evidence="1" id="KW-0813">Transport</keyword>
<dbReference type="PANTHER" id="PTHR42781">
    <property type="entry name" value="SPERMIDINE/PUTRESCINE IMPORT ATP-BINDING PROTEIN POTA"/>
    <property type="match status" value="1"/>
</dbReference>
<evidence type="ECO:0000256" key="2">
    <source>
        <dbReference type="ARBA" id="ARBA00022741"/>
    </source>
</evidence>
<dbReference type="InterPro" id="IPR003593">
    <property type="entry name" value="AAA+_ATPase"/>
</dbReference>
<dbReference type="EMBL" id="CP162601">
    <property type="protein sequence ID" value="XDK24674.1"/>
    <property type="molecule type" value="Genomic_DNA"/>
</dbReference>
<keyword evidence="2" id="KW-0547">Nucleotide-binding</keyword>
<dbReference type="InterPro" id="IPR027417">
    <property type="entry name" value="P-loop_NTPase"/>
</dbReference>
<dbReference type="SMART" id="SM00382">
    <property type="entry name" value="AAA"/>
    <property type="match status" value="1"/>
</dbReference>
<dbReference type="Gene3D" id="3.40.50.300">
    <property type="entry name" value="P-loop containing nucleotide triphosphate hydrolases"/>
    <property type="match status" value="1"/>
</dbReference>
<proteinExistence type="predicted"/>
<name>A0AB39HCW7_9VIBR</name>
<evidence type="ECO:0000313" key="5">
    <source>
        <dbReference type="EMBL" id="XDK24674.1"/>
    </source>
</evidence>
<dbReference type="InterPro" id="IPR003439">
    <property type="entry name" value="ABC_transporter-like_ATP-bd"/>
</dbReference>
<dbReference type="GO" id="GO:0005524">
    <property type="term" value="F:ATP binding"/>
    <property type="evidence" value="ECO:0007669"/>
    <property type="project" value="UniProtKB-KW"/>
</dbReference>
<evidence type="ECO:0000256" key="3">
    <source>
        <dbReference type="ARBA" id="ARBA00022840"/>
    </source>
</evidence>
<dbReference type="InterPro" id="IPR017871">
    <property type="entry name" value="ABC_transporter-like_CS"/>
</dbReference>
<dbReference type="PROSITE" id="PS50893">
    <property type="entry name" value="ABC_TRANSPORTER_2"/>
    <property type="match status" value="1"/>
</dbReference>
<dbReference type="KEGG" id="vih:AB0763_10780"/>
<dbReference type="InterPro" id="IPR050093">
    <property type="entry name" value="ABC_SmlMolc_Importer"/>
</dbReference>
<protein>
    <submittedName>
        <fullName evidence="5">ATP-binding cassette domain-containing protein</fullName>
    </submittedName>
</protein>
<accession>A0AB39HCW7</accession>
<dbReference type="AlphaFoldDB" id="A0AB39HCW7"/>
<dbReference type="GO" id="GO:0016887">
    <property type="term" value="F:ATP hydrolysis activity"/>
    <property type="evidence" value="ECO:0007669"/>
    <property type="project" value="InterPro"/>
</dbReference>
<sequence length="210" mass="22955">MNLVLDNIAIFNGDTPLLTINETVGAGEVLTIMGPSGVGKSTLLDVISGQLQAPFHYTGSVKFGDNALDSMPSHLRKIGVLYQDALLFEHFTVEQNIAFAMNGAKASWRKAEQQHWIAEQLSQIGLAKMAKRSVDTLSGGQQARVALLRTLASEPNAVLLDEPFSKLDTSLRQQIRDWVFEQLSERGLPAVLVTHDKEDSAMLNGQVIEV</sequence>
<feature type="domain" description="ABC transporter" evidence="4">
    <location>
        <begin position="2"/>
        <end position="210"/>
    </location>
</feature>